<dbReference type="Gene3D" id="1.25.40.10">
    <property type="entry name" value="Tetratricopeptide repeat domain"/>
    <property type="match status" value="1"/>
</dbReference>
<evidence type="ECO:0000313" key="1">
    <source>
        <dbReference type="EMBL" id="KAK4641491.1"/>
    </source>
</evidence>
<accession>A0ABR0FBZ1</accession>
<protein>
    <submittedName>
        <fullName evidence="1">Uncharacterized protein</fullName>
    </submittedName>
</protein>
<dbReference type="Proteomes" id="UP001322138">
    <property type="component" value="Unassembled WGS sequence"/>
</dbReference>
<comment type="caution">
    <text evidence="1">The sequence shown here is derived from an EMBL/GenBank/DDBJ whole genome shotgun (WGS) entry which is preliminary data.</text>
</comment>
<evidence type="ECO:0000313" key="2">
    <source>
        <dbReference type="Proteomes" id="UP001322138"/>
    </source>
</evidence>
<dbReference type="GeneID" id="87892028"/>
<sequence length="311" mass="35542">MGGAPPSPLESSLRKLLTPELFSRLVTHRLPYPPQSPINFSHFANTIFLTDPYSPLVSPQAWPALLAMSQHPLSSIPDLATFLPPPSSPSYPTQTLGLLLLLDHIPRLLFRGIDQRYTYSFFSHLSQSLALSWHSLPSHLRPDSYARWKHEQNVALDYWIAVRFWFATPFVHSEKPELQEIAITLTEETRATVEKETGSADPYRQKRDEILGDSYAFPRVYNAGPPQGDQVTRESFTWWMGMLFDVHKPIVDRFGRYPYLNGITGRDANGGEEKWLEEINHFAEADEESVRRVREDVKAGRWSPLGTDTPR</sequence>
<dbReference type="InterPro" id="IPR011990">
    <property type="entry name" value="TPR-like_helical_dom_sf"/>
</dbReference>
<reference evidence="1 2" key="1">
    <citation type="journal article" date="2023" name="bioRxiv">
        <title>High-quality genome assemblies of four members of thePodospora anserinaspecies complex.</title>
        <authorList>
            <person name="Ament-Velasquez S.L."/>
            <person name="Vogan A.A."/>
            <person name="Wallerman O."/>
            <person name="Hartmann F."/>
            <person name="Gautier V."/>
            <person name="Silar P."/>
            <person name="Giraud T."/>
            <person name="Johannesson H."/>
        </authorList>
    </citation>
    <scope>NUCLEOTIDE SEQUENCE [LARGE SCALE GENOMIC DNA]</scope>
    <source>
        <strain evidence="1 2">CBS 112042</strain>
    </source>
</reference>
<dbReference type="Pfam" id="PF06041">
    <property type="entry name" value="DUF924"/>
    <property type="match status" value="1"/>
</dbReference>
<keyword evidence="2" id="KW-1185">Reference proteome</keyword>
<dbReference type="RefSeq" id="XP_062730467.1">
    <property type="nucleotide sequence ID" value="XM_062872749.1"/>
</dbReference>
<organism evidence="1 2">
    <name type="scientific">Podospora bellae-mahoneyi</name>
    <dbReference type="NCBI Taxonomy" id="2093777"/>
    <lineage>
        <taxon>Eukaryota</taxon>
        <taxon>Fungi</taxon>
        <taxon>Dikarya</taxon>
        <taxon>Ascomycota</taxon>
        <taxon>Pezizomycotina</taxon>
        <taxon>Sordariomycetes</taxon>
        <taxon>Sordariomycetidae</taxon>
        <taxon>Sordariales</taxon>
        <taxon>Podosporaceae</taxon>
        <taxon>Podospora</taxon>
    </lineage>
</organism>
<dbReference type="SUPFAM" id="SSF48452">
    <property type="entry name" value="TPR-like"/>
    <property type="match status" value="1"/>
</dbReference>
<dbReference type="EMBL" id="JAFFGZ010000007">
    <property type="protein sequence ID" value="KAK4641491.1"/>
    <property type="molecule type" value="Genomic_DNA"/>
</dbReference>
<gene>
    <name evidence="1" type="ORF">QC761_0074610</name>
</gene>
<proteinExistence type="predicted"/>
<dbReference type="InterPro" id="IPR010323">
    <property type="entry name" value="DUF924"/>
</dbReference>
<name>A0ABR0FBZ1_9PEZI</name>